<feature type="region of interest" description="Disordered" evidence="1">
    <location>
        <begin position="1"/>
        <end position="36"/>
    </location>
</feature>
<protein>
    <submittedName>
        <fullName evidence="2">Uncharacterized protein</fullName>
    </submittedName>
</protein>
<gene>
    <name evidence="2" type="ORF">LRX75_05125</name>
</gene>
<organism evidence="2 3">
    <name type="scientific">Rhizobium quercicola</name>
    <dbReference type="NCBI Taxonomy" id="2901226"/>
    <lineage>
        <taxon>Bacteria</taxon>
        <taxon>Pseudomonadati</taxon>
        <taxon>Pseudomonadota</taxon>
        <taxon>Alphaproteobacteria</taxon>
        <taxon>Hyphomicrobiales</taxon>
        <taxon>Rhizobiaceae</taxon>
        <taxon>Rhizobium/Agrobacterium group</taxon>
        <taxon>Rhizobium</taxon>
    </lineage>
</organism>
<dbReference type="AlphaFoldDB" id="A0A9X1NQF4"/>
<name>A0A9X1NQF4_9HYPH</name>
<evidence type="ECO:0000313" key="2">
    <source>
        <dbReference type="EMBL" id="MCD7108425.1"/>
    </source>
</evidence>
<reference evidence="2" key="1">
    <citation type="submission" date="2021-12" db="EMBL/GenBank/DDBJ databases">
        <authorList>
            <person name="Li Y."/>
        </authorList>
    </citation>
    <scope>NUCLEOTIDE SEQUENCE</scope>
    <source>
        <strain evidence="2">DKSPLA3</strain>
    </source>
</reference>
<evidence type="ECO:0000256" key="1">
    <source>
        <dbReference type="SAM" id="MobiDB-lite"/>
    </source>
</evidence>
<keyword evidence="3" id="KW-1185">Reference proteome</keyword>
<accession>A0A9X1NQF4</accession>
<dbReference type="RefSeq" id="WP_231812443.1">
    <property type="nucleotide sequence ID" value="NZ_JAJOZR010000002.1"/>
</dbReference>
<dbReference type="EMBL" id="JAJOZR010000002">
    <property type="protein sequence ID" value="MCD7108425.1"/>
    <property type="molecule type" value="Genomic_DNA"/>
</dbReference>
<comment type="caution">
    <text evidence="2">The sequence shown here is derived from an EMBL/GenBank/DDBJ whole genome shotgun (WGS) entry which is preliminary data.</text>
</comment>
<proteinExistence type="predicted"/>
<evidence type="ECO:0000313" key="3">
    <source>
        <dbReference type="Proteomes" id="UP001139089"/>
    </source>
</evidence>
<dbReference type="Proteomes" id="UP001139089">
    <property type="component" value="Unassembled WGS sequence"/>
</dbReference>
<sequence>MHVKVAETIESAPVAEGDPTGREQPDMLSAKSGPCTDFDGASATDLDIDIGTAGGPLYFDPIFLAIYNDISSKIAKHIMFYRDLILAGELLDNVNV</sequence>